<comment type="pathway">
    <text evidence="3">Amino-sugar metabolism; N-acetylneuraminate degradation; D-fructose 6-phosphate from N-acetylneuraminate: step 3/5.</text>
</comment>
<name>A0A2S9Q4V5_9HYPH</name>
<dbReference type="NCBIfam" id="NF002231">
    <property type="entry name" value="PRK01130.1"/>
    <property type="match status" value="1"/>
</dbReference>
<organism evidence="7 8">
    <name type="scientific">Labrys okinawensis</name>
    <dbReference type="NCBI Taxonomy" id="346911"/>
    <lineage>
        <taxon>Bacteria</taxon>
        <taxon>Pseudomonadati</taxon>
        <taxon>Pseudomonadota</taxon>
        <taxon>Alphaproteobacteria</taxon>
        <taxon>Hyphomicrobiales</taxon>
        <taxon>Xanthobacteraceae</taxon>
        <taxon>Labrys</taxon>
    </lineage>
</organism>
<dbReference type="InterPro" id="IPR011060">
    <property type="entry name" value="RibuloseP-bd_barrel"/>
</dbReference>
<comment type="function">
    <text evidence="2">Converts N-acetylmannosamine-6-phosphate (ManNAc-6-P) to N-acetylglucosamine-6-phosphate (GlcNAc-6-P).</text>
</comment>
<evidence type="ECO:0000256" key="3">
    <source>
        <dbReference type="ARBA" id="ARBA00005081"/>
    </source>
</evidence>
<dbReference type="AlphaFoldDB" id="A0A2S9Q4V5"/>
<dbReference type="Gene3D" id="3.20.20.70">
    <property type="entry name" value="Aldolase class I"/>
    <property type="match status" value="1"/>
</dbReference>
<accession>A0A2S9Q4V5</accession>
<sequence>MDRTEIVVGFALAAAAGGAAALRIEGLANVRAVRAATSLPVIGLVKRAEANTPVFITPLLQDVADLADAGADIIAFDATQRVRPVSVPALIAAIHAAGRQSMADCADLADAVAAAEAGASVIGTTLSGYVGGPVPEEPDIGLVRRVVALGRPVFAEGRYRTLAQVQAARQAGADAVVVGSAITRPEHITSWFVEAVKSPSAPSS</sequence>
<dbReference type="Pfam" id="PF04131">
    <property type="entry name" value="NanE"/>
    <property type="match status" value="1"/>
</dbReference>
<evidence type="ECO:0000256" key="4">
    <source>
        <dbReference type="ARBA" id="ARBA00013180"/>
    </source>
</evidence>
<dbReference type="PANTHER" id="PTHR36204:SF1">
    <property type="entry name" value="N-ACETYLMANNOSAMINE-6-PHOSPHATE 2-EPIMERASE-RELATED"/>
    <property type="match status" value="1"/>
</dbReference>
<evidence type="ECO:0000256" key="5">
    <source>
        <dbReference type="ARBA" id="ARBA00023235"/>
    </source>
</evidence>
<evidence type="ECO:0000313" key="7">
    <source>
        <dbReference type="EMBL" id="PRH84393.1"/>
    </source>
</evidence>
<proteinExistence type="predicted"/>
<dbReference type="EC" id="5.1.3.9" evidence="4"/>
<evidence type="ECO:0000256" key="1">
    <source>
        <dbReference type="ARBA" id="ARBA00000056"/>
    </source>
</evidence>
<evidence type="ECO:0000256" key="6">
    <source>
        <dbReference type="ARBA" id="ARBA00023277"/>
    </source>
</evidence>
<comment type="caution">
    <text evidence="7">The sequence shown here is derived from an EMBL/GenBank/DDBJ whole genome shotgun (WGS) entry which is preliminary data.</text>
</comment>
<protein>
    <recommendedName>
        <fullName evidence="4">N-acylglucosamine-6-phosphate 2-epimerase</fullName>
        <ecNumber evidence="4">5.1.3.9</ecNumber>
    </recommendedName>
</protein>
<dbReference type="GO" id="GO:0005829">
    <property type="term" value="C:cytosol"/>
    <property type="evidence" value="ECO:0007669"/>
    <property type="project" value="TreeGrafter"/>
</dbReference>
<dbReference type="UniPathway" id="UPA00629">
    <property type="reaction ID" value="UER00682"/>
</dbReference>
<dbReference type="SUPFAM" id="SSF51366">
    <property type="entry name" value="Ribulose-phoshate binding barrel"/>
    <property type="match status" value="1"/>
</dbReference>
<reference evidence="7 8" key="1">
    <citation type="submission" date="2018-02" db="EMBL/GenBank/DDBJ databases">
        <title>Whole genome sequencing of endophytic bacterium.</title>
        <authorList>
            <person name="Eedara R."/>
            <person name="Podile A.R."/>
        </authorList>
    </citation>
    <scope>NUCLEOTIDE SEQUENCE [LARGE SCALE GENOMIC DNA]</scope>
    <source>
        <strain evidence="7 8">RP1T</strain>
    </source>
</reference>
<keyword evidence="5" id="KW-0413">Isomerase</keyword>
<keyword evidence="6" id="KW-0119">Carbohydrate metabolism</keyword>
<dbReference type="GO" id="GO:0047465">
    <property type="term" value="F:N-acylglucosamine-6-phosphate 2-epimerase activity"/>
    <property type="evidence" value="ECO:0007669"/>
    <property type="project" value="UniProtKB-EC"/>
</dbReference>
<dbReference type="InterPro" id="IPR013785">
    <property type="entry name" value="Aldolase_TIM"/>
</dbReference>
<gene>
    <name evidence="7" type="ORF">C5L14_27815</name>
</gene>
<keyword evidence="8" id="KW-1185">Reference proteome</keyword>
<dbReference type="InterPro" id="IPR007260">
    <property type="entry name" value="NanE"/>
</dbReference>
<evidence type="ECO:0000313" key="8">
    <source>
        <dbReference type="Proteomes" id="UP000237682"/>
    </source>
</evidence>
<dbReference type="Proteomes" id="UP000237682">
    <property type="component" value="Unassembled WGS sequence"/>
</dbReference>
<dbReference type="GO" id="GO:0006053">
    <property type="term" value="P:N-acetylmannosamine catabolic process"/>
    <property type="evidence" value="ECO:0007669"/>
    <property type="project" value="TreeGrafter"/>
</dbReference>
<dbReference type="GO" id="GO:0019262">
    <property type="term" value="P:N-acetylneuraminate catabolic process"/>
    <property type="evidence" value="ECO:0007669"/>
    <property type="project" value="UniProtKB-UniPathway"/>
</dbReference>
<comment type="catalytic activity">
    <reaction evidence="1">
        <text>an N-acyl-D-glucosamine 6-phosphate = an N-acyl-D-mannosamine 6-phosphate</text>
        <dbReference type="Rhea" id="RHEA:23932"/>
        <dbReference type="ChEBI" id="CHEBI:57599"/>
        <dbReference type="ChEBI" id="CHEBI:57666"/>
        <dbReference type="EC" id="5.1.3.9"/>
    </reaction>
</comment>
<dbReference type="OrthoDB" id="9810372at2"/>
<dbReference type="EMBL" id="PUEJ01000014">
    <property type="protein sequence ID" value="PRH84393.1"/>
    <property type="molecule type" value="Genomic_DNA"/>
</dbReference>
<dbReference type="PANTHER" id="PTHR36204">
    <property type="entry name" value="N-ACETYLMANNOSAMINE-6-PHOSPHATE 2-EPIMERASE-RELATED"/>
    <property type="match status" value="1"/>
</dbReference>
<evidence type="ECO:0000256" key="2">
    <source>
        <dbReference type="ARBA" id="ARBA00002147"/>
    </source>
</evidence>